<dbReference type="Gene3D" id="3.40.50.12780">
    <property type="entry name" value="N-terminal domain of ligase-like"/>
    <property type="match status" value="1"/>
</dbReference>
<organism evidence="2 3">
    <name type="scientific">Pendulispora brunnea</name>
    <dbReference type="NCBI Taxonomy" id="2905690"/>
    <lineage>
        <taxon>Bacteria</taxon>
        <taxon>Pseudomonadati</taxon>
        <taxon>Myxococcota</taxon>
        <taxon>Myxococcia</taxon>
        <taxon>Myxococcales</taxon>
        <taxon>Sorangiineae</taxon>
        <taxon>Pendulisporaceae</taxon>
        <taxon>Pendulispora</taxon>
    </lineage>
</organism>
<keyword evidence="3" id="KW-1185">Reference proteome</keyword>
<dbReference type="PANTHER" id="PTHR36932:SF1">
    <property type="entry name" value="CAPSULAR POLYSACCHARIDE BIOSYNTHESIS PROTEIN"/>
    <property type="match status" value="1"/>
</dbReference>
<gene>
    <name evidence="2" type="ORF">LZC95_15815</name>
</gene>
<evidence type="ECO:0008006" key="4">
    <source>
        <dbReference type="Google" id="ProtNLM"/>
    </source>
</evidence>
<evidence type="ECO:0000313" key="2">
    <source>
        <dbReference type="EMBL" id="WXA98293.1"/>
    </source>
</evidence>
<sequence length="435" mass="49032">MGRPTLARLHYLERTQWLSQDELVTRQMASLGRLLWHAYDNVPYYRRTFREAGVSPGDVRTPDDIRRLPLLSRAEVRESLAERKSTAPPFPTIQKTTSGSTGTPITIAYDEESEHWRQGIKWRGYGWAHFRPGDRVMHYWGPPQIKPPFSKRAKITVDRMMRRERYVDCVAQDEAGLANAVETIRRFKPAVVISYSQAGGNLARYINQTQAKDWGTIPFICTAEQLFAHDRVEIEKAFGPSVFDSYGGRETMLLAMECDAHEGLHVSMENILLEVLVTDENGKKRPALPGETGEVVVTDLHNFGAPLIRYANGDLAKAMPEGHCSCGRALPRIRSVEGRKADTLIDGFGGQVHGMLFPVLMLPLARAVQQYQAVQHKDRSITLRIVPSANFDDGARRFIMESLRRTIRGVPIALHLVDEIPVTPSGKRRPVIVET</sequence>
<dbReference type="InterPro" id="IPR053158">
    <property type="entry name" value="CapK_Type1_Caps_Biosynth"/>
</dbReference>
<dbReference type="InterPro" id="IPR042099">
    <property type="entry name" value="ANL_N_sf"/>
</dbReference>
<evidence type="ECO:0000313" key="3">
    <source>
        <dbReference type="Proteomes" id="UP001379533"/>
    </source>
</evidence>
<dbReference type="RefSeq" id="WP_394848906.1">
    <property type="nucleotide sequence ID" value="NZ_CP089982.1"/>
</dbReference>
<dbReference type="SUPFAM" id="SSF56801">
    <property type="entry name" value="Acetyl-CoA synthetase-like"/>
    <property type="match status" value="1"/>
</dbReference>
<name>A0ABZ2KHZ6_9BACT</name>
<dbReference type="PANTHER" id="PTHR36932">
    <property type="entry name" value="CAPSULAR POLYSACCHARIDE BIOSYNTHESIS PROTEIN"/>
    <property type="match status" value="1"/>
</dbReference>
<dbReference type="EMBL" id="CP089982">
    <property type="protein sequence ID" value="WXA98293.1"/>
    <property type="molecule type" value="Genomic_DNA"/>
</dbReference>
<evidence type="ECO:0000256" key="1">
    <source>
        <dbReference type="SAM" id="MobiDB-lite"/>
    </source>
</evidence>
<dbReference type="Proteomes" id="UP001379533">
    <property type="component" value="Chromosome"/>
</dbReference>
<reference evidence="2 3" key="1">
    <citation type="submission" date="2021-12" db="EMBL/GenBank/DDBJ databases">
        <title>Discovery of the Pendulisporaceae a myxobacterial family with distinct sporulation behavior and unique specialized metabolism.</title>
        <authorList>
            <person name="Garcia R."/>
            <person name="Popoff A."/>
            <person name="Bader C.D."/>
            <person name="Loehr J."/>
            <person name="Walesch S."/>
            <person name="Walt C."/>
            <person name="Boldt J."/>
            <person name="Bunk B."/>
            <person name="Haeckl F.J.F.P.J."/>
            <person name="Gunesch A.P."/>
            <person name="Birkelbach J."/>
            <person name="Nuebel U."/>
            <person name="Pietschmann T."/>
            <person name="Bach T."/>
            <person name="Mueller R."/>
        </authorList>
    </citation>
    <scope>NUCLEOTIDE SEQUENCE [LARGE SCALE GENOMIC DNA]</scope>
    <source>
        <strain evidence="2 3">MSr12523</strain>
    </source>
</reference>
<accession>A0ABZ2KHZ6</accession>
<feature type="region of interest" description="Disordered" evidence="1">
    <location>
        <begin position="80"/>
        <end position="103"/>
    </location>
</feature>
<protein>
    <recommendedName>
        <fullName evidence="4">Phenylacetate--CoA ligase family protein</fullName>
    </recommendedName>
</protein>
<proteinExistence type="predicted"/>